<dbReference type="PROSITE" id="PS50850">
    <property type="entry name" value="MFS"/>
    <property type="match status" value="1"/>
</dbReference>
<reference evidence="8 9" key="1">
    <citation type="submission" date="2020-05" db="EMBL/GenBank/DDBJ databases">
        <title>MicrobeNet Type strains.</title>
        <authorList>
            <person name="Nicholson A.C."/>
        </authorList>
    </citation>
    <scope>NUCLEOTIDE SEQUENCE [LARGE SCALE GENOMIC DNA]</scope>
    <source>
        <strain evidence="8 9">JCM 14282</strain>
    </source>
</reference>
<dbReference type="InterPro" id="IPR020846">
    <property type="entry name" value="MFS_dom"/>
</dbReference>
<evidence type="ECO:0000256" key="1">
    <source>
        <dbReference type="ARBA" id="ARBA00004651"/>
    </source>
</evidence>
<sequence>MTPRPWRMAISIQAFALQGGYAGVRVMFGYKALEFGNDALFLGLMATTFALPGLLAAVPIGHLLSRFSANAVTAIGSSVFATGIVLAVGAPTRLVLAIASVLAGLGHIAASIAQQTLVAQRTPPGRSDNDFGILATAASAGQLVGPPLIAGVAVLAATLGVSVADQNAVGLLATLVWVIGAIIPSWHLRLPRGESSRPSSERAESLMQGFSLARKPGVWRALVVSAAVLVTMDITYAFVPAWAQANGIGIGIVGWLFAVRAAVSVASRVGLGWSVVRLGRKLLLVLALSAGAVAMILLPFADTVGAFFAMAALGLTLGLPQPLTMSWIVALVRPRQVGAAMGLRMGSNRLAQVTIPLVIGATSGGGAVASVFWLTAGFLAAAVAISAGSDPDQKRT</sequence>
<feature type="domain" description="Major facilitator superfamily (MFS) profile" evidence="7">
    <location>
        <begin position="1"/>
        <end position="394"/>
    </location>
</feature>
<comment type="caution">
    <text evidence="8">The sequence shown here is derived from an EMBL/GenBank/DDBJ whole genome shotgun (WGS) entry which is preliminary data.</text>
</comment>
<feature type="transmembrane region" description="Helical" evidence="6">
    <location>
        <begin position="217"/>
        <end position="239"/>
    </location>
</feature>
<dbReference type="AlphaFoldDB" id="A0A7Y2LYP0"/>
<dbReference type="PANTHER" id="PTHR43124:SF3">
    <property type="entry name" value="CHLORAMPHENICOL EFFLUX PUMP RV0191"/>
    <property type="match status" value="1"/>
</dbReference>
<keyword evidence="4 6" id="KW-1133">Transmembrane helix</keyword>
<keyword evidence="9" id="KW-1185">Reference proteome</keyword>
<evidence type="ECO:0000256" key="2">
    <source>
        <dbReference type="ARBA" id="ARBA00022475"/>
    </source>
</evidence>
<dbReference type="RefSeq" id="WP_167037900.1">
    <property type="nucleotide sequence ID" value="NZ_BAAANA010000001.1"/>
</dbReference>
<keyword evidence="2" id="KW-1003">Cell membrane</keyword>
<dbReference type="Gene3D" id="1.20.1250.20">
    <property type="entry name" value="MFS general substrate transporter like domains"/>
    <property type="match status" value="1"/>
</dbReference>
<evidence type="ECO:0000256" key="3">
    <source>
        <dbReference type="ARBA" id="ARBA00022692"/>
    </source>
</evidence>
<dbReference type="GO" id="GO:0005886">
    <property type="term" value="C:plasma membrane"/>
    <property type="evidence" value="ECO:0007669"/>
    <property type="project" value="UniProtKB-SubCell"/>
</dbReference>
<dbReference type="GO" id="GO:0022857">
    <property type="term" value="F:transmembrane transporter activity"/>
    <property type="evidence" value="ECO:0007669"/>
    <property type="project" value="InterPro"/>
</dbReference>
<gene>
    <name evidence="8" type="ORF">HLA99_04965</name>
</gene>
<evidence type="ECO:0000313" key="8">
    <source>
        <dbReference type="EMBL" id="NNH03202.1"/>
    </source>
</evidence>
<dbReference type="InterPro" id="IPR050189">
    <property type="entry name" value="MFS_Efflux_Transporters"/>
</dbReference>
<feature type="transmembrane region" description="Helical" evidence="6">
    <location>
        <begin position="307"/>
        <end position="332"/>
    </location>
</feature>
<feature type="transmembrane region" description="Helical" evidence="6">
    <location>
        <begin position="353"/>
        <end position="386"/>
    </location>
</feature>
<dbReference type="Proteomes" id="UP000543598">
    <property type="component" value="Unassembled WGS sequence"/>
</dbReference>
<dbReference type="Pfam" id="PF07690">
    <property type="entry name" value="MFS_1"/>
    <property type="match status" value="1"/>
</dbReference>
<accession>A0A7Y2LYP0</accession>
<evidence type="ECO:0000313" key="9">
    <source>
        <dbReference type="Proteomes" id="UP000543598"/>
    </source>
</evidence>
<protein>
    <submittedName>
        <fullName evidence="8">MFS transporter</fullName>
    </submittedName>
</protein>
<evidence type="ECO:0000256" key="5">
    <source>
        <dbReference type="ARBA" id="ARBA00023136"/>
    </source>
</evidence>
<feature type="transmembrane region" description="Helical" evidence="6">
    <location>
        <begin position="94"/>
        <end position="119"/>
    </location>
</feature>
<evidence type="ECO:0000256" key="6">
    <source>
        <dbReference type="SAM" id="Phobius"/>
    </source>
</evidence>
<dbReference type="EMBL" id="JABEMB010000004">
    <property type="protein sequence ID" value="NNH03202.1"/>
    <property type="molecule type" value="Genomic_DNA"/>
</dbReference>
<organism evidence="8 9">
    <name type="scientific">Microbacterium ulmi</name>
    <dbReference type="NCBI Taxonomy" id="179095"/>
    <lineage>
        <taxon>Bacteria</taxon>
        <taxon>Bacillati</taxon>
        <taxon>Actinomycetota</taxon>
        <taxon>Actinomycetes</taxon>
        <taxon>Micrococcales</taxon>
        <taxon>Microbacteriaceae</taxon>
        <taxon>Microbacterium</taxon>
    </lineage>
</organism>
<feature type="transmembrane region" description="Helical" evidence="6">
    <location>
        <begin position="168"/>
        <end position="188"/>
    </location>
</feature>
<proteinExistence type="predicted"/>
<keyword evidence="5 6" id="KW-0472">Membrane</keyword>
<evidence type="ECO:0000259" key="7">
    <source>
        <dbReference type="PROSITE" id="PS50850"/>
    </source>
</evidence>
<evidence type="ECO:0000256" key="4">
    <source>
        <dbReference type="ARBA" id="ARBA00022989"/>
    </source>
</evidence>
<feature type="transmembrane region" description="Helical" evidence="6">
    <location>
        <begin position="38"/>
        <end position="60"/>
    </location>
</feature>
<dbReference type="InterPro" id="IPR036259">
    <property type="entry name" value="MFS_trans_sf"/>
</dbReference>
<feature type="transmembrane region" description="Helical" evidence="6">
    <location>
        <begin position="67"/>
        <end position="88"/>
    </location>
</feature>
<dbReference type="SUPFAM" id="SSF103473">
    <property type="entry name" value="MFS general substrate transporter"/>
    <property type="match status" value="1"/>
</dbReference>
<feature type="transmembrane region" description="Helical" evidence="6">
    <location>
        <begin position="282"/>
        <end position="301"/>
    </location>
</feature>
<keyword evidence="3 6" id="KW-0812">Transmembrane</keyword>
<feature type="transmembrane region" description="Helical" evidence="6">
    <location>
        <begin position="131"/>
        <end position="156"/>
    </location>
</feature>
<feature type="transmembrane region" description="Helical" evidence="6">
    <location>
        <begin position="245"/>
        <end position="270"/>
    </location>
</feature>
<dbReference type="InterPro" id="IPR011701">
    <property type="entry name" value="MFS"/>
</dbReference>
<name>A0A7Y2LYP0_9MICO</name>
<comment type="subcellular location">
    <subcellularLocation>
        <location evidence="1">Cell membrane</location>
        <topology evidence="1">Multi-pass membrane protein</topology>
    </subcellularLocation>
</comment>
<dbReference type="PANTHER" id="PTHR43124">
    <property type="entry name" value="PURINE EFFLUX PUMP PBUE"/>
    <property type="match status" value="1"/>
</dbReference>